<organism evidence="2 3">
    <name type="scientific">Pisolithus tinctorius Marx 270</name>
    <dbReference type="NCBI Taxonomy" id="870435"/>
    <lineage>
        <taxon>Eukaryota</taxon>
        <taxon>Fungi</taxon>
        <taxon>Dikarya</taxon>
        <taxon>Basidiomycota</taxon>
        <taxon>Agaricomycotina</taxon>
        <taxon>Agaricomycetes</taxon>
        <taxon>Agaricomycetidae</taxon>
        <taxon>Boletales</taxon>
        <taxon>Sclerodermatineae</taxon>
        <taxon>Pisolithaceae</taxon>
        <taxon>Pisolithus</taxon>
    </lineage>
</organism>
<dbReference type="AlphaFoldDB" id="A0A0C3PRK0"/>
<dbReference type="Proteomes" id="UP000054217">
    <property type="component" value="Unassembled WGS sequence"/>
</dbReference>
<name>A0A0C3PRK0_PISTI</name>
<sequence>MLCPISLILAAAVLGLRATAQSCAGSPLCCHRLIYNETAKAEAIAQLGRMGAVPSSEVVYPMGMGCFSIENPPNDALIDCPSPHIQVCCAFNNWGGRIAEGCQPDSTPSD</sequence>
<keyword evidence="3" id="KW-1185">Reference proteome</keyword>
<evidence type="ECO:0000256" key="1">
    <source>
        <dbReference type="SAM" id="SignalP"/>
    </source>
</evidence>
<evidence type="ECO:0000313" key="2">
    <source>
        <dbReference type="EMBL" id="KIO11711.1"/>
    </source>
</evidence>
<gene>
    <name evidence="2" type="ORF">M404DRAFT_994419</name>
</gene>
<reference evidence="2 3" key="1">
    <citation type="submission" date="2014-04" db="EMBL/GenBank/DDBJ databases">
        <authorList>
            <consortium name="DOE Joint Genome Institute"/>
            <person name="Kuo A."/>
            <person name="Kohler A."/>
            <person name="Costa M.D."/>
            <person name="Nagy L.G."/>
            <person name="Floudas D."/>
            <person name="Copeland A."/>
            <person name="Barry K.W."/>
            <person name="Cichocki N."/>
            <person name="Veneault-Fourrey C."/>
            <person name="LaButti K."/>
            <person name="Lindquist E.A."/>
            <person name="Lipzen A."/>
            <person name="Lundell T."/>
            <person name="Morin E."/>
            <person name="Murat C."/>
            <person name="Sun H."/>
            <person name="Tunlid A."/>
            <person name="Henrissat B."/>
            <person name="Grigoriev I.V."/>
            <person name="Hibbett D.S."/>
            <person name="Martin F."/>
            <person name="Nordberg H.P."/>
            <person name="Cantor M.N."/>
            <person name="Hua S.X."/>
        </authorList>
    </citation>
    <scope>NUCLEOTIDE SEQUENCE [LARGE SCALE GENOMIC DNA]</scope>
    <source>
        <strain evidence="2 3">Marx 270</strain>
    </source>
</reference>
<dbReference type="OrthoDB" id="2668926at2759"/>
<dbReference type="InParanoid" id="A0A0C3PRK0"/>
<feature type="chain" id="PRO_5002168098" description="Hydrophobin" evidence="1">
    <location>
        <begin position="26"/>
        <end position="110"/>
    </location>
</feature>
<protein>
    <recommendedName>
        <fullName evidence="4">Hydrophobin</fullName>
    </recommendedName>
</protein>
<keyword evidence="1" id="KW-0732">Signal</keyword>
<evidence type="ECO:0000313" key="3">
    <source>
        <dbReference type="Proteomes" id="UP000054217"/>
    </source>
</evidence>
<dbReference type="EMBL" id="KN831949">
    <property type="protein sequence ID" value="KIO11711.1"/>
    <property type="molecule type" value="Genomic_DNA"/>
</dbReference>
<accession>A0A0C3PRK0</accession>
<feature type="signal peptide" evidence="1">
    <location>
        <begin position="1"/>
        <end position="25"/>
    </location>
</feature>
<proteinExistence type="predicted"/>
<evidence type="ECO:0008006" key="4">
    <source>
        <dbReference type="Google" id="ProtNLM"/>
    </source>
</evidence>
<dbReference type="HOGENOM" id="CLU_2133834_0_0_1"/>
<reference evidence="3" key="2">
    <citation type="submission" date="2015-01" db="EMBL/GenBank/DDBJ databases">
        <title>Evolutionary Origins and Diversification of the Mycorrhizal Mutualists.</title>
        <authorList>
            <consortium name="DOE Joint Genome Institute"/>
            <consortium name="Mycorrhizal Genomics Consortium"/>
            <person name="Kohler A."/>
            <person name="Kuo A."/>
            <person name="Nagy L.G."/>
            <person name="Floudas D."/>
            <person name="Copeland A."/>
            <person name="Barry K.W."/>
            <person name="Cichocki N."/>
            <person name="Veneault-Fourrey C."/>
            <person name="LaButti K."/>
            <person name="Lindquist E.A."/>
            <person name="Lipzen A."/>
            <person name="Lundell T."/>
            <person name="Morin E."/>
            <person name="Murat C."/>
            <person name="Riley R."/>
            <person name="Ohm R."/>
            <person name="Sun H."/>
            <person name="Tunlid A."/>
            <person name="Henrissat B."/>
            <person name="Grigoriev I.V."/>
            <person name="Hibbett D.S."/>
            <person name="Martin F."/>
        </authorList>
    </citation>
    <scope>NUCLEOTIDE SEQUENCE [LARGE SCALE GENOMIC DNA]</scope>
    <source>
        <strain evidence="3">Marx 270</strain>
    </source>
</reference>